<evidence type="ECO:0000313" key="7">
    <source>
        <dbReference type="Proteomes" id="UP001589814"/>
    </source>
</evidence>
<comment type="subcellular location">
    <subcellularLocation>
        <location evidence="1">Cytoplasm</location>
        <location evidence="1">Cytosol</location>
    </subcellularLocation>
</comment>
<evidence type="ECO:0000256" key="1">
    <source>
        <dbReference type="ARBA" id="ARBA00004514"/>
    </source>
</evidence>
<dbReference type="InterPro" id="IPR008622">
    <property type="entry name" value="FliT"/>
</dbReference>
<keyword evidence="6" id="KW-0966">Cell projection</keyword>
<dbReference type="Proteomes" id="UP001589814">
    <property type="component" value="Unassembled WGS sequence"/>
</dbReference>
<keyword evidence="2" id="KW-0963">Cytoplasm</keyword>
<name>A0ABV6G134_9GAMM</name>
<dbReference type="EMBL" id="JBHLVX010000017">
    <property type="protein sequence ID" value="MFC0267346.1"/>
    <property type="molecule type" value="Genomic_DNA"/>
</dbReference>
<keyword evidence="6" id="KW-0969">Cilium</keyword>
<comment type="caution">
    <text evidence="6">The sequence shown here is derived from an EMBL/GenBank/DDBJ whole genome shotgun (WGS) entry which is preliminary data.</text>
</comment>
<reference evidence="6 7" key="1">
    <citation type="submission" date="2024-09" db="EMBL/GenBank/DDBJ databases">
        <authorList>
            <person name="Sun Q."/>
            <person name="Mori K."/>
        </authorList>
    </citation>
    <scope>NUCLEOTIDE SEQUENCE [LARGE SCALE GENOMIC DNA]</scope>
    <source>
        <strain evidence="6 7">CCM 7415</strain>
    </source>
</reference>
<keyword evidence="6" id="KW-0282">Flagellum</keyword>
<keyword evidence="4" id="KW-0143">Chaperone</keyword>
<keyword evidence="7" id="KW-1185">Reference proteome</keyword>
<evidence type="ECO:0000256" key="3">
    <source>
        <dbReference type="ARBA" id="ARBA00022795"/>
    </source>
</evidence>
<evidence type="ECO:0000256" key="5">
    <source>
        <dbReference type="ARBA" id="ARBA00093797"/>
    </source>
</evidence>
<organism evidence="6 7">
    <name type="scientific">Kushneria aurantia</name>
    <dbReference type="NCBI Taxonomy" id="504092"/>
    <lineage>
        <taxon>Bacteria</taxon>
        <taxon>Pseudomonadati</taxon>
        <taxon>Pseudomonadota</taxon>
        <taxon>Gammaproteobacteria</taxon>
        <taxon>Oceanospirillales</taxon>
        <taxon>Halomonadaceae</taxon>
        <taxon>Kushneria</taxon>
    </lineage>
</organism>
<accession>A0ABV6G134</accession>
<dbReference type="Pfam" id="PF05400">
    <property type="entry name" value="FliT"/>
    <property type="match status" value="1"/>
</dbReference>
<evidence type="ECO:0000313" key="6">
    <source>
        <dbReference type="EMBL" id="MFC0267346.1"/>
    </source>
</evidence>
<evidence type="ECO:0000256" key="4">
    <source>
        <dbReference type="ARBA" id="ARBA00023186"/>
    </source>
</evidence>
<protein>
    <recommendedName>
        <fullName evidence="5">Flagellar protein FliT</fullName>
    </recommendedName>
</protein>
<evidence type="ECO:0000256" key="2">
    <source>
        <dbReference type="ARBA" id="ARBA00022490"/>
    </source>
</evidence>
<proteinExistence type="predicted"/>
<dbReference type="RefSeq" id="WP_019952201.1">
    <property type="nucleotide sequence ID" value="NZ_JBHLVX010000017.1"/>
</dbReference>
<gene>
    <name evidence="6" type="primary">fliT</name>
    <name evidence="6" type="ORF">ACFFHW_04930</name>
</gene>
<keyword evidence="3" id="KW-1005">Bacterial flagellum biogenesis</keyword>
<sequence length="119" mass="13754">MEETHSGIIQRYERTLALSEQMLEQAAAQQWETLIAHENRYLREIENLRTLDSRAALDSDRQDYKKELLEKLVDNDRRLGELLQGRLGELSELIEEGRNRQRIVGAYGVGSESPGNRQS</sequence>
<dbReference type="Gene3D" id="1.20.58.380">
    <property type="entry name" value="Flagellar protein flit"/>
    <property type="match status" value="1"/>
</dbReference>